<keyword evidence="8" id="KW-1185">Reference proteome</keyword>
<evidence type="ECO:0000256" key="1">
    <source>
        <dbReference type="ARBA" id="ARBA00004651"/>
    </source>
</evidence>
<evidence type="ECO:0000256" key="5">
    <source>
        <dbReference type="ARBA" id="ARBA00023136"/>
    </source>
</evidence>
<dbReference type="AlphaFoldDB" id="A0A2S6HYG1"/>
<dbReference type="Pfam" id="PF03899">
    <property type="entry name" value="ATP-synt_I"/>
    <property type="match status" value="1"/>
</dbReference>
<evidence type="ECO:0000256" key="2">
    <source>
        <dbReference type="ARBA" id="ARBA00022475"/>
    </source>
</evidence>
<feature type="transmembrane region" description="Helical" evidence="6">
    <location>
        <begin position="12"/>
        <end position="31"/>
    </location>
</feature>
<protein>
    <submittedName>
        <fullName evidence="7">ATP synthase I subunit</fullName>
    </submittedName>
</protein>
<comment type="caution">
    <text evidence="7">The sequence shown here is derived from an EMBL/GenBank/DDBJ whole genome shotgun (WGS) entry which is preliminary data.</text>
</comment>
<reference evidence="7 8" key="1">
    <citation type="submission" date="2018-02" db="EMBL/GenBank/DDBJ databases">
        <title>Genomic Encyclopedia of Archaeal and Bacterial Type Strains, Phase II (KMG-II): from individual species to whole genera.</title>
        <authorList>
            <person name="Goeker M."/>
        </authorList>
    </citation>
    <scope>NUCLEOTIDE SEQUENCE [LARGE SCALE GENOMIC DNA]</scope>
    <source>
        <strain evidence="7 8">DSM 3808</strain>
    </source>
</reference>
<keyword evidence="3 6" id="KW-0812">Transmembrane</keyword>
<organism evidence="7 8">
    <name type="scientific">Lacrimispora xylanisolvens</name>
    <dbReference type="NCBI Taxonomy" id="384636"/>
    <lineage>
        <taxon>Bacteria</taxon>
        <taxon>Bacillati</taxon>
        <taxon>Bacillota</taxon>
        <taxon>Clostridia</taxon>
        <taxon>Lachnospirales</taxon>
        <taxon>Lachnospiraceae</taxon>
        <taxon>Lacrimispora</taxon>
    </lineage>
</organism>
<sequence length="133" mass="14438">MEKVTKNLIIEVLVGIVIFTVAAMLAALFLYPKPSVFAGLLLGMLLALSAFLSMALVLVNAMKSSDPKIVQRNSIIGTSIRYLLLIAILVIVIVYFQSQINPVALVIGVFGLKAGAFLQPVIHKITVRFAKRN</sequence>
<dbReference type="RefSeq" id="WP_104433755.1">
    <property type="nucleotide sequence ID" value="NZ_PTJA01000001.1"/>
</dbReference>
<evidence type="ECO:0000313" key="8">
    <source>
        <dbReference type="Proteomes" id="UP000237749"/>
    </source>
</evidence>
<evidence type="ECO:0000256" key="6">
    <source>
        <dbReference type="SAM" id="Phobius"/>
    </source>
</evidence>
<gene>
    <name evidence="7" type="ORF">BXY41_101256</name>
</gene>
<dbReference type="InterPro" id="IPR005598">
    <property type="entry name" value="ATP_synth_I"/>
</dbReference>
<name>A0A2S6HYG1_9FIRM</name>
<comment type="subcellular location">
    <subcellularLocation>
        <location evidence="1">Cell membrane</location>
        <topology evidence="1">Multi-pass membrane protein</topology>
    </subcellularLocation>
</comment>
<evidence type="ECO:0000256" key="4">
    <source>
        <dbReference type="ARBA" id="ARBA00022989"/>
    </source>
</evidence>
<evidence type="ECO:0000313" key="7">
    <source>
        <dbReference type="EMBL" id="PPK83193.1"/>
    </source>
</evidence>
<proteinExistence type="predicted"/>
<feature type="transmembrane region" description="Helical" evidence="6">
    <location>
        <begin position="80"/>
        <end position="97"/>
    </location>
</feature>
<accession>A0A2S6HYG1</accession>
<keyword evidence="5 6" id="KW-0472">Membrane</keyword>
<feature type="transmembrane region" description="Helical" evidence="6">
    <location>
        <begin position="103"/>
        <end position="122"/>
    </location>
</feature>
<keyword evidence="4 6" id="KW-1133">Transmembrane helix</keyword>
<evidence type="ECO:0000256" key="3">
    <source>
        <dbReference type="ARBA" id="ARBA00022692"/>
    </source>
</evidence>
<feature type="transmembrane region" description="Helical" evidence="6">
    <location>
        <begin position="37"/>
        <end position="59"/>
    </location>
</feature>
<keyword evidence="2" id="KW-1003">Cell membrane</keyword>
<dbReference type="Proteomes" id="UP000237749">
    <property type="component" value="Unassembled WGS sequence"/>
</dbReference>
<dbReference type="GO" id="GO:0005886">
    <property type="term" value="C:plasma membrane"/>
    <property type="evidence" value="ECO:0007669"/>
    <property type="project" value="UniProtKB-SubCell"/>
</dbReference>
<dbReference type="EMBL" id="PTJA01000001">
    <property type="protein sequence ID" value="PPK83193.1"/>
    <property type="molecule type" value="Genomic_DNA"/>
</dbReference>